<feature type="coiled-coil region" evidence="1">
    <location>
        <begin position="81"/>
        <end position="197"/>
    </location>
</feature>
<dbReference type="PROSITE" id="PS51257">
    <property type="entry name" value="PROKAR_LIPOPROTEIN"/>
    <property type="match status" value="1"/>
</dbReference>
<geneLocation type="plasmid" evidence="2">
    <name>unnamed</name>
</geneLocation>
<protein>
    <recommendedName>
        <fullName evidence="3">Outer surface protein F</fullName>
    </recommendedName>
</protein>
<name>A0A1L4DGV1_BORAF</name>
<sequence>MNKKMRMFIIYIVFALIISCKNYAISKDLKNLEQNVEGKVKGFLEAKKEELSGGLKKLGGEVSSKGELEAIQDDEPQGEFQKQVAQDVNNENQELEELNKKIEDLKKKLEKTNNKTTLVTYSDYEKELKSLEEELKKLEEKLKDEGELKKRLEEKKTELEKLEKELKEKKENRKKALENAKTEFEQLQSKVENVIGQTYGHTNQNQGGFGQQAWQKANQLGLNGSYPTDDDTGNIAKNVINGALQKIEKELKEIDNNLK</sequence>
<evidence type="ECO:0000313" key="2">
    <source>
        <dbReference type="EMBL" id="APJ09434.1"/>
    </source>
</evidence>
<dbReference type="AlphaFoldDB" id="A0A1L4DGV1"/>
<accession>A0A1L4DGV1</accession>
<proteinExistence type="predicted"/>
<keyword evidence="2" id="KW-0614">Plasmid</keyword>
<organism evidence="2">
    <name type="scientific">Borreliella afzelii</name>
    <name type="common">Borrelia afzelii</name>
    <dbReference type="NCBI Taxonomy" id="29518"/>
    <lineage>
        <taxon>Bacteria</taxon>
        <taxon>Pseudomonadati</taxon>
        <taxon>Spirochaetota</taxon>
        <taxon>Spirochaetia</taxon>
        <taxon>Spirochaetales</taxon>
        <taxon>Borreliaceae</taxon>
        <taxon>Borreliella</taxon>
    </lineage>
</organism>
<keyword evidence="1" id="KW-0175">Coiled coil</keyword>
<evidence type="ECO:0008006" key="3">
    <source>
        <dbReference type="Google" id="ProtNLM"/>
    </source>
</evidence>
<dbReference type="EMBL" id="CP018279">
    <property type="protein sequence ID" value="APJ09434.1"/>
    <property type="molecule type" value="Genomic_DNA"/>
</dbReference>
<reference evidence="2" key="1">
    <citation type="submission" date="2016-11" db="EMBL/GenBank/DDBJ databases">
        <title>Borrelia afzelii Genome sequencing and assembly.</title>
        <authorList>
            <person name="Bontemps-Gallo S."/>
        </authorList>
    </citation>
    <scope>NUCLEOTIDE SEQUENCE</scope>
    <source>
        <strain evidence="2">BO23</strain>
        <plasmid evidence="2">unnamed</plasmid>
    </source>
</reference>
<evidence type="ECO:0000256" key="1">
    <source>
        <dbReference type="SAM" id="Coils"/>
    </source>
</evidence>
<dbReference type="RefSeq" id="WP_073999467.1">
    <property type="nucleotide sequence ID" value="NZ_CP018279.1"/>
</dbReference>
<gene>
    <name evidence="2" type="ORF">BLA32_06100</name>
</gene>